<feature type="compositionally biased region" description="Polar residues" evidence="1">
    <location>
        <begin position="1596"/>
        <end position="1605"/>
    </location>
</feature>
<evidence type="ECO:0000259" key="2">
    <source>
        <dbReference type="Pfam" id="PF12510"/>
    </source>
</evidence>
<feature type="compositionally biased region" description="Low complexity" evidence="1">
    <location>
        <begin position="1539"/>
        <end position="1548"/>
    </location>
</feature>
<name>A0AA88I1R5_ARTSF</name>
<feature type="region of interest" description="Disordered" evidence="1">
    <location>
        <begin position="1722"/>
        <end position="1779"/>
    </location>
</feature>
<feature type="region of interest" description="Disordered" evidence="1">
    <location>
        <begin position="695"/>
        <end position="770"/>
    </location>
</feature>
<feature type="region of interest" description="Disordered" evidence="1">
    <location>
        <begin position="1076"/>
        <end position="1107"/>
    </location>
</feature>
<feature type="region of interest" description="Disordered" evidence="1">
    <location>
        <begin position="1912"/>
        <end position="1989"/>
    </location>
</feature>
<feature type="region of interest" description="Disordered" evidence="1">
    <location>
        <begin position="921"/>
        <end position="960"/>
    </location>
</feature>
<feature type="compositionally biased region" description="Basic and acidic residues" evidence="1">
    <location>
        <begin position="740"/>
        <end position="750"/>
    </location>
</feature>
<feature type="compositionally biased region" description="Polar residues" evidence="1">
    <location>
        <begin position="1613"/>
        <end position="1625"/>
    </location>
</feature>
<feature type="compositionally biased region" description="Basic and acidic residues" evidence="1">
    <location>
        <begin position="928"/>
        <end position="957"/>
    </location>
</feature>
<feature type="region of interest" description="Disordered" evidence="1">
    <location>
        <begin position="19"/>
        <end position="81"/>
    </location>
</feature>
<dbReference type="EMBL" id="JAVRJZ010000007">
    <property type="protein sequence ID" value="KAK2720035.1"/>
    <property type="molecule type" value="Genomic_DNA"/>
</dbReference>
<dbReference type="Proteomes" id="UP001187531">
    <property type="component" value="Unassembled WGS sequence"/>
</dbReference>
<feature type="region of interest" description="Disordered" evidence="1">
    <location>
        <begin position="1374"/>
        <end position="1394"/>
    </location>
</feature>
<feature type="region of interest" description="Disordered" evidence="1">
    <location>
        <begin position="1528"/>
        <end position="1551"/>
    </location>
</feature>
<feature type="compositionally biased region" description="Acidic residues" evidence="1">
    <location>
        <begin position="1655"/>
        <end position="1667"/>
    </location>
</feature>
<organism evidence="3 4">
    <name type="scientific">Artemia franciscana</name>
    <name type="common">Brine shrimp</name>
    <name type="synonym">Artemia sanfranciscana</name>
    <dbReference type="NCBI Taxonomy" id="6661"/>
    <lineage>
        <taxon>Eukaryota</taxon>
        <taxon>Metazoa</taxon>
        <taxon>Ecdysozoa</taxon>
        <taxon>Arthropoda</taxon>
        <taxon>Crustacea</taxon>
        <taxon>Branchiopoda</taxon>
        <taxon>Anostraca</taxon>
        <taxon>Artemiidae</taxon>
        <taxon>Artemia</taxon>
    </lineage>
</organism>
<feature type="compositionally biased region" description="Polar residues" evidence="1">
    <location>
        <begin position="1634"/>
        <end position="1648"/>
    </location>
</feature>
<feature type="compositionally biased region" description="Basic and acidic residues" evidence="1">
    <location>
        <begin position="55"/>
        <end position="73"/>
    </location>
</feature>
<feature type="compositionally biased region" description="Basic and acidic residues" evidence="1">
    <location>
        <begin position="1095"/>
        <end position="1107"/>
    </location>
</feature>
<feature type="compositionally biased region" description="Polar residues" evidence="1">
    <location>
        <begin position="722"/>
        <end position="736"/>
    </location>
</feature>
<accession>A0AA88I1R5</accession>
<proteinExistence type="predicted"/>
<evidence type="ECO:0000256" key="1">
    <source>
        <dbReference type="SAM" id="MobiDB-lite"/>
    </source>
</evidence>
<feature type="compositionally biased region" description="Polar residues" evidence="1">
    <location>
        <begin position="1937"/>
        <end position="1951"/>
    </location>
</feature>
<sequence length="2127" mass="237126">MTAFLNSAMVLGVRRGSPLRRAGSLRTENSPSWRRSVKENTDPNYDDSPPWRQKRSTESLNREEKPPAMKDFDSSAPKSFLEDRSKVTGVSDILDRMRAGNTVSDGNGPQTDEQARSLLNKFLGAQIILQGVEPILQANGNSQNLSMAGTHVVDGVDINACDDHFKLSEMLDNCNDYEGRQKLRARIRDLLTAEKQGIELNTTPVVNITQHSAFVSTNQELATPDGESFLPLLISQLCTSLSQGACRVVEASSVKENMFDSGTESGDDRKKETLQMFMDGISESLDMPGQDDNVVSQVQSALSKLKDKLEGRDRNSAKELEVVSLISRLQSTLNSVVRDSSAGSSRVLVEHTGVKGRFFHYPDLKPVDELKAKEMSLKTCDSDKENNQVNVPPDIEKPKSVPWKVRLAKKKTERSHTVNISPCNILDLRQSIRAAARNKVKESAEKESGQIRPSFDFELGRVGLLEAQRRIEKTKQPRLLLTKQKSIGDIYTPSPRPYAPTKSADSEDSEDGFTFYGLQKSSKSYGDIQNFLSKTKSDPRLKEEEINVDAKVTKQRSRDCSIELIDAEEEDETVEVATLFLNVRDNDLRVEQRPERISAFQEVTKPQRPATLNLDKEPEISQVQSVSSVTSTDTDEEKYAVTGQLTIRAPMERQEAFEVNLKDPSKVLYTESESITLAVHKAAIKKQLSKEYRKSLSHSEEDSSTNISKQSSIDEPKMARGKSSQTSIDKTGSNHSLKYISRDNSVDGHYVDPCTKVPTRQSSNDSLGDYKLQRESSLSFAENDNEVKRKPENPPNNLINKALITTIISEVHDSFSRTTCDSQEKVPLVIQQSDKKHVIISTPEEVCEIENNTKNFLIQRSKSGSSVSRNPFLFHNTVDELNKPMPKEQKLLEEQTPVHENLDLSVAQYIRRQMPWNQVPTNLANESEESKIKPEEVTPKERPSRNENRFKRRDSMKQHARRANTINIPKAFHSENISPQRIEAPVFVPQTENDRKFLAFICKNTTTTTVTPPTFTRAGGRGVGGIWGSRFSSIKTAFESKASPPVSPEPPINRSRAEPKIDSLFMDQKDSKAPYQLCPPRHSSTPSTPVSNLGVDEHKRQVCRDRNSGNRYSVYSVNGVSRNEVNSIASLEKSKDFNGLCEKKEKTSILLDAENYKLETSDPSGISNGNINSTLNIVKLVEDRKSSLPTDQLKNTIELQVNTAVNSQINCDGVKEFSEVIPNLIENKKDLTTKQNVAKNNFEPVFASAPVKLITNQSVELENSELISLSAPIKIPEKSKQTFPMSNGKECIAKSFVNVGSSKPVSLEPKNIPVVTSKCKLLDESQLFGKSFCREKKADMPQLFHSNTSPVITPPWVKDIRRVDGASQEGARTVHGALKNSASHEVPTKRTETSSVFPKILTKNSSGPSLVQQNDEEVLKTQNSCVSSKKTTNEKFYEEKLSNLMKNENFQNGLGKKTLDMKNTEASTSNKICQKEAFQINQKSEEVLELVKDLETNSILIQGLIMSEQHVREAVVRDQVENSGRIAKMSHLNKSRPISCLSKSSSDSSLKRNFNTGVVQAVPKPFRSTLPSPGVSNPEVPRRNNANNEILKSLTKAAQSSAARTTEQKNSQEKNGQQSVRQSPQRMRKRPQSLRISESNGVTRTQYQIDREDQFDASSEDSSDDDICGIPKPRYPQISSFSSTGLRSLTNIVHKYNDEREDVNKTSSVSNFVISKSGSQSSFASEIGNNYPPKRVTSSPMIPTNTFSAQTSRDEENKRIPRNVLPLPPKPPNLSQGFEKPQNKYLPELTQIKPPENLPSIITSQNKVDGDFNIVKRNVKLPPINQPEKRIPDSCNSPQILSYSYSSSQVPRVDVPEYLESDTLVGLRPGIGFTREHSSTNLKTKDTEIVNDVRIQKAENFQIVSKVATFQKPVPPPRKRLDEPKPLPRTVFEQKSKTPQNLQVPRSNSGSRVAALSSAIDGGLFKQQDSRSPSPRRPQSLYAGDGSVLSTGKFSPRNSIGGIKSLPKQFEARISPVSAEKKQEEILKYFFDSPNLLDSSSKLTKPTIQVTARKDVKKPSLISSVKKKQNDASDFDMSDIASDIDAVFDDLVKREINGHMHGRTVTGFQKSVTASHSTNATMIQQNE</sequence>
<gene>
    <name evidence="3" type="ORF">QYM36_004074</name>
</gene>
<dbReference type="Pfam" id="PF12510">
    <property type="entry name" value="Smoothelin"/>
    <property type="match status" value="1"/>
</dbReference>
<feature type="compositionally biased region" description="Low complexity" evidence="1">
    <location>
        <begin position="1970"/>
        <end position="1980"/>
    </location>
</feature>
<feature type="region of interest" description="Disordered" evidence="1">
    <location>
        <begin position="1596"/>
        <end position="1681"/>
    </location>
</feature>
<feature type="compositionally biased region" description="Basic and acidic residues" evidence="1">
    <location>
        <begin position="1919"/>
        <end position="1936"/>
    </location>
</feature>
<feature type="compositionally biased region" description="Polar residues" evidence="1">
    <location>
        <begin position="1736"/>
        <end position="1751"/>
    </location>
</feature>
<feature type="region of interest" description="Disordered" evidence="1">
    <location>
        <begin position="490"/>
        <end position="511"/>
    </location>
</feature>
<feature type="compositionally biased region" description="Polar residues" evidence="1">
    <location>
        <begin position="1082"/>
        <end position="1091"/>
    </location>
</feature>
<feature type="region of interest" description="Disordered" evidence="1">
    <location>
        <begin position="1564"/>
        <end position="1584"/>
    </location>
</feature>
<comment type="caution">
    <text evidence="3">The sequence shown here is derived from an EMBL/GenBank/DDBJ whole genome shotgun (WGS) entry which is preliminary data.</text>
</comment>
<reference evidence="3" key="1">
    <citation type="submission" date="2023-07" db="EMBL/GenBank/DDBJ databases">
        <title>Chromosome-level genome assembly of Artemia franciscana.</title>
        <authorList>
            <person name="Jo E."/>
        </authorList>
    </citation>
    <scope>NUCLEOTIDE SEQUENCE</scope>
    <source>
        <tissue evidence="3">Whole body</tissue>
    </source>
</reference>
<feature type="non-terminal residue" evidence="3">
    <location>
        <position position="1"/>
    </location>
</feature>
<evidence type="ECO:0000313" key="4">
    <source>
        <dbReference type="Proteomes" id="UP001187531"/>
    </source>
</evidence>
<evidence type="ECO:0000313" key="3">
    <source>
        <dbReference type="EMBL" id="KAK2720035.1"/>
    </source>
</evidence>
<dbReference type="InterPro" id="IPR022189">
    <property type="entry name" value="SMTN"/>
</dbReference>
<feature type="domain" description="Smoothelin" evidence="2">
    <location>
        <begin position="157"/>
        <end position="191"/>
    </location>
</feature>
<protein>
    <recommendedName>
        <fullName evidence="2">Smoothelin domain-containing protein</fullName>
    </recommendedName>
</protein>
<keyword evidence="4" id="KW-1185">Reference proteome</keyword>